<feature type="region of interest" description="Disordered" evidence="5">
    <location>
        <begin position="274"/>
        <end position="346"/>
    </location>
</feature>
<evidence type="ECO:0000256" key="4">
    <source>
        <dbReference type="PROSITE-ProRule" id="PRU00134"/>
    </source>
</evidence>
<feature type="compositionally biased region" description="Basic residues" evidence="5">
    <location>
        <begin position="326"/>
        <end position="335"/>
    </location>
</feature>
<name>A0A9P4P8H3_9PLEO</name>
<feature type="domain" description="MYND-type" evidence="6">
    <location>
        <begin position="178"/>
        <end position="223"/>
    </location>
</feature>
<dbReference type="GO" id="GO:0008270">
    <property type="term" value="F:zinc ion binding"/>
    <property type="evidence" value="ECO:0007669"/>
    <property type="project" value="UniProtKB-KW"/>
</dbReference>
<keyword evidence="1" id="KW-0479">Metal-binding</keyword>
<dbReference type="AlphaFoldDB" id="A0A9P4P8H3"/>
<evidence type="ECO:0000256" key="2">
    <source>
        <dbReference type="ARBA" id="ARBA00022771"/>
    </source>
</evidence>
<dbReference type="SUPFAM" id="SSF144232">
    <property type="entry name" value="HIT/MYND zinc finger-like"/>
    <property type="match status" value="1"/>
</dbReference>
<dbReference type="Pfam" id="PF01753">
    <property type="entry name" value="zf-MYND"/>
    <property type="match status" value="1"/>
</dbReference>
<evidence type="ECO:0000256" key="3">
    <source>
        <dbReference type="ARBA" id="ARBA00022833"/>
    </source>
</evidence>
<reference evidence="7" key="1">
    <citation type="journal article" date="2020" name="Stud. Mycol.">
        <title>101 Dothideomycetes genomes: a test case for predicting lifestyles and emergence of pathogens.</title>
        <authorList>
            <person name="Haridas S."/>
            <person name="Albert R."/>
            <person name="Binder M."/>
            <person name="Bloem J."/>
            <person name="Labutti K."/>
            <person name="Salamov A."/>
            <person name="Andreopoulos B."/>
            <person name="Baker S."/>
            <person name="Barry K."/>
            <person name="Bills G."/>
            <person name="Bluhm B."/>
            <person name="Cannon C."/>
            <person name="Castanera R."/>
            <person name="Culley D."/>
            <person name="Daum C."/>
            <person name="Ezra D."/>
            <person name="Gonzalez J."/>
            <person name="Henrissat B."/>
            <person name="Kuo A."/>
            <person name="Liang C."/>
            <person name="Lipzen A."/>
            <person name="Lutzoni F."/>
            <person name="Magnuson J."/>
            <person name="Mondo S."/>
            <person name="Nolan M."/>
            <person name="Ohm R."/>
            <person name="Pangilinan J."/>
            <person name="Park H.-J."/>
            <person name="Ramirez L."/>
            <person name="Alfaro M."/>
            <person name="Sun H."/>
            <person name="Tritt A."/>
            <person name="Yoshinaga Y."/>
            <person name="Zwiers L.-H."/>
            <person name="Turgeon B."/>
            <person name="Goodwin S."/>
            <person name="Spatafora J."/>
            <person name="Crous P."/>
            <person name="Grigoriev I."/>
        </authorList>
    </citation>
    <scope>NUCLEOTIDE SEQUENCE</scope>
    <source>
        <strain evidence="7">CBS 690.94</strain>
    </source>
</reference>
<dbReference type="Gene3D" id="6.10.140.2220">
    <property type="match status" value="1"/>
</dbReference>
<evidence type="ECO:0000313" key="7">
    <source>
        <dbReference type="EMBL" id="KAF2439167.1"/>
    </source>
</evidence>
<accession>A0A9P4P8H3</accession>
<dbReference type="PROSITE" id="PS50865">
    <property type="entry name" value="ZF_MYND_2"/>
    <property type="match status" value="1"/>
</dbReference>
<evidence type="ECO:0000259" key="6">
    <source>
        <dbReference type="PROSITE" id="PS50865"/>
    </source>
</evidence>
<feature type="compositionally biased region" description="Pro residues" evidence="5">
    <location>
        <begin position="284"/>
        <end position="314"/>
    </location>
</feature>
<comment type="caution">
    <text evidence="7">The sequence shown here is derived from an EMBL/GenBank/DDBJ whole genome shotgun (WGS) entry which is preliminary data.</text>
</comment>
<keyword evidence="2 4" id="KW-0863">Zinc-finger</keyword>
<dbReference type="Proteomes" id="UP000799764">
    <property type="component" value="Unassembled WGS sequence"/>
</dbReference>
<evidence type="ECO:0000256" key="1">
    <source>
        <dbReference type="ARBA" id="ARBA00022723"/>
    </source>
</evidence>
<gene>
    <name evidence="7" type="ORF">P171DRAFT_502328</name>
</gene>
<proteinExistence type="predicted"/>
<evidence type="ECO:0000256" key="5">
    <source>
        <dbReference type="SAM" id="MobiDB-lite"/>
    </source>
</evidence>
<dbReference type="OrthoDB" id="5282002at2759"/>
<evidence type="ECO:0000313" key="8">
    <source>
        <dbReference type="Proteomes" id="UP000799764"/>
    </source>
</evidence>
<keyword evidence="8" id="KW-1185">Reference proteome</keyword>
<keyword evidence="3" id="KW-0862">Zinc</keyword>
<sequence length="428" mass="46913">MPRTTDNPDGYTPALQRVIFEDPSTSTRELFTKHLTDVPMPSTPAHDDWLKHATLHQVLLEKLALHPAMAPNLQQTYNTPANNKNNVYFMWDFVGRTLGQLFRMDPELPRGIDGPMEDVVVRTTTACNLILDVQKGMLDEMTESQYPEQRGKHPAFGEEILALAREMSKLKDSIGEGCEVCARKTARDGSGALFKCGGCKEAQYCSVQCQKRDWKRNDHKGRCKNFKGRAAAAEELQKEWESGKLYEDLKGEGGVGAGVKEYVKEHPQYADQQTHLPHSEMPSPDNPSSPPKPSNYKPPSPCPSSPKSSHPPAPNSHSPRPVSQIRRPRSRHHPAPHQLPRRDSRLVRNSTTNIRFLTLYFLVRLLVAVAVGELDAATNTKGGDRGFPGDGDGGAGGAGCGCCGGGVHSEGSFEGPDYGRVEGGVTIA</sequence>
<protein>
    <recommendedName>
        <fullName evidence="6">MYND-type domain-containing protein</fullName>
    </recommendedName>
</protein>
<dbReference type="InterPro" id="IPR002893">
    <property type="entry name" value="Znf_MYND"/>
</dbReference>
<organism evidence="7 8">
    <name type="scientific">Karstenula rhodostoma CBS 690.94</name>
    <dbReference type="NCBI Taxonomy" id="1392251"/>
    <lineage>
        <taxon>Eukaryota</taxon>
        <taxon>Fungi</taxon>
        <taxon>Dikarya</taxon>
        <taxon>Ascomycota</taxon>
        <taxon>Pezizomycotina</taxon>
        <taxon>Dothideomycetes</taxon>
        <taxon>Pleosporomycetidae</taxon>
        <taxon>Pleosporales</taxon>
        <taxon>Massarineae</taxon>
        <taxon>Didymosphaeriaceae</taxon>
        <taxon>Karstenula</taxon>
    </lineage>
</organism>
<dbReference type="PROSITE" id="PS01360">
    <property type="entry name" value="ZF_MYND_1"/>
    <property type="match status" value="1"/>
</dbReference>
<dbReference type="EMBL" id="MU001510">
    <property type="protein sequence ID" value="KAF2439167.1"/>
    <property type="molecule type" value="Genomic_DNA"/>
</dbReference>